<evidence type="ECO:0000256" key="1">
    <source>
        <dbReference type="SAM" id="Phobius"/>
    </source>
</evidence>
<comment type="caution">
    <text evidence="3">The sequence shown here is derived from an EMBL/GenBank/DDBJ whole genome shotgun (WGS) entry which is preliminary data.</text>
</comment>
<evidence type="ECO:0000313" key="3">
    <source>
        <dbReference type="EMBL" id="TLG72680.1"/>
    </source>
</evidence>
<organism evidence="3 4">
    <name type="scientific">Culicoidibacter larvae</name>
    <dbReference type="NCBI Taxonomy" id="2579976"/>
    <lineage>
        <taxon>Bacteria</taxon>
        <taxon>Bacillati</taxon>
        <taxon>Bacillota</taxon>
        <taxon>Culicoidibacteria</taxon>
        <taxon>Culicoidibacterales</taxon>
        <taxon>Culicoidibacteraceae</taxon>
        <taxon>Culicoidibacter</taxon>
    </lineage>
</organism>
<name>A0A5R8Q9V3_9FIRM</name>
<dbReference type="AlphaFoldDB" id="A0A5R8Q9V3"/>
<feature type="signal peptide" evidence="2">
    <location>
        <begin position="1"/>
        <end position="24"/>
    </location>
</feature>
<keyword evidence="2" id="KW-0732">Signal</keyword>
<feature type="chain" id="PRO_5024417572" evidence="2">
    <location>
        <begin position="25"/>
        <end position="242"/>
    </location>
</feature>
<proteinExistence type="predicted"/>
<gene>
    <name evidence="3" type="ORF">FEZ08_08175</name>
</gene>
<protein>
    <submittedName>
        <fullName evidence="3">Uncharacterized protein</fullName>
    </submittedName>
</protein>
<evidence type="ECO:0000313" key="4">
    <source>
        <dbReference type="Proteomes" id="UP000306912"/>
    </source>
</evidence>
<dbReference type="InParanoid" id="A0A5R8Q9V3"/>
<sequence>MMRKLFVGLTAVLLLLLAAPRVSAYEPVYGSESEAIQAETERLVENRYKPGSYPVTISYRVNGAVMTRDVMVTVKSDAAVVVGNIVIDAHSFMVTVAEAASFTDADWIERAQAYAWQTDTGAEIPIAIVDHGQVKTEPGEYWVMFGANESITIQVKATVVMASTSEDNKISSVNDVWFETYYDNPGSQEFLGSEAIFFDILKVSAIFMLLIPLLFLIIQYLWTSKAMRAVLDFMDKNNKKRE</sequence>
<keyword evidence="1" id="KW-0812">Transmembrane</keyword>
<dbReference type="RefSeq" id="WP_138191256.1">
    <property type="nucleotide sequence ID" value="NZ_VBWP01000007.1"/>
</dbReference>
<keyword evidence="1" id="KW-0472">Membrane</keyword>
<dbReference type="Proteomes" id="UP000306912">
    <property type="component" value="Unassembled WGS sequence"/>
</dbReference>
<evidence type="ECO:0000256" key="2">
    <source>
        <dbReference type="SAM" id="SignalP"/>
    </source>
</evidence>
<dbReference type="EMBL" id="VBWP01000007">
    <property type="protein sequence ID" value="TLG72680.1"/>
    <property type="molecule type" value="Genomic_DNA"/>
</dbReference>
<keyword evidence="1" id="KW-1133">Transmembrane helix</keyword>
<dbReference type="OrthoDB" id="3076444at2"/>
<accession>A0A5R8Q9V3</accession>
<feature type="transmembrane region" description="Helical" evidence="1">
    <location>
        <begin position="203"/>
        <end position="222"/>
    </location>
</feature>
<keyword evidence="4" id="KW-1185">Reference proteome</keyword>
<reference evidence="3 4" key="1">
    <citation type="submission" date="2019-05" db="EMBL/GenBank/DDBJ databases">
        <title>Culicoidintestinum kansasii gen. nov., sp. nov. from the gastrointestinal tract of the biting midge, Culicoides sonorensis.</title>
        <authorList>
            <person name="Neupane S."/>
            <person name="Ghosh A."/>
            <person name="Gunther S."/>
            <person name="Martin K."/>
            <person name="Zurek L."/>
        </authorList>
    </citation>
    <scope>NUCLEOTIDE SEQUENCE [LARGE SCALE GENOMIC DNA]</scope>
    <source>
        <strain evidence="3 4">CS-1</strain>
    </source>
</reference>